<evidence type="ECO:0000256" key="1">
    <source>
        <dbReference type="ARBA" id="ARBA00004401"/>
    </source>
</evidence>
<dbReference type="OrthoDB" id="7173339at2"/>
<protein>
    <recommendedName>
        <fullName evidence="8">Ancillary SecYEG translocon subunit</fullName>
    </recommendedName>
</protein>
<keyword evidence="12" id="KW-1185">Reference proteome</keyword>
<evidence type="ECO:0000256" key="3">
    <source>
        <dbReference type="ARBA" id="ARBA00022692"/>
    </source>
</evidence>
<organism evidence="11 12">
    <name type="scientific">Paramesorhizobium deserti</name>
    <dbReference type="NCBI Taxonomy" id="1494590"/>
    <lineage>
        <taxon>Bacteria</taxon>
        <taxon>Pseudomonadati</taxon>
        <taxon>Pseudomonadota</taxon>
        <taxon>Alphaproteobacteria</taxon>
        <taxon>Hyphomicrobiales</taxon>
        <taxon>Phyllobacteriaceae</taxon>
        <taxon>Paramesorhizobium</taxon>
    </lineage>
</organism>
<sequence length="223" mass="23940">MADDSFIREVNEELRSDRVKAIWRRFGPLLIGGAVAVVLGTAATVGYQYWSESRASQSGDRFLAALDLARQGKNDEALAALSELEKDGYGAYPVLARMRAATLTFQKGDAAGAVSAFDAVAADNSVDASIRDMARLRAAFILIDTGSYDDVAKRVEPISTDGNPMRHSAREALGLAAWKAGRTDDAMRLFQQIADDNGAPPDIRQRANMMLDLIRSSGAAAQG</sequence>
<accession>A0A135HYY6</accession>
<reference evidence="11 12" key="1">
    <citation type="submission" date="2015-11" db="EMBL/GenBank/DDBJ databases">
        <title>Draft genome sequence of Paramesorhizobium deserti A-3-E, a strain highly resistant to diverse beta-lactam antibiotics.</title>
        <authorList>
            <person name="Lv R."/>
            <person name="Yang X."/>
            <person name="Fang N."/>
            <person name="Guo J."/>
            <person name="Luo X."/>
            <person name="Peng F."/>
            <person name="Yang R."/>
            <person name="Cui Y."/>
            <person name="Fang C."/>
            <person name="Song Y."/>
        </authorList>
    </citation>
    <scope>NUCLEOTIDE SEQUENCE [LARGE SCALE GENOMIC DNA]</scope>
    <source>
        <strain evidence="11 12">A-3-E</strain>
    </source>
</reference>
<dbReference type="PANTHER" id="PTHR38035">
    <property type="entry name" value="UPF0070 PROTEIN YFGM"/>
    <property type="match status" value="1"/>
</dbReference>
<dbReference type="Gene3D" id="1.25.40.10">
    <property type="entry name" value="Tetratricopeptide repeat domain"/>
    <property type="match status" value="1"/>
</dbReference>
<dbReference type="AlphaFoldDB" id="A0A135HYY6"/>
<comment type="similarity">
    <text evidence="7">Belongs to the YfgM family.</text>
</comment>
<evidence type="ECO:0000256" key="8">
    <source>
        <dbReference type="ARBA" id="ARBA00024235"/>
    </source>
</evidence>
<evidence type="ECO:0000256" key="4">
    <source>
        <dbReference type="ARBA" id="ARBA00022989"/>
    </source>
</evidence>
<evidence type="ECO:0000313" key="11">
    <source>
        <dbReference type="EMBL" id="KXF78430.1"/>
    </source>
</evidence>
<comment type="caution">
    <text evidence="11">The sequence shown here is derived from an EMBL/GenBank/DDBJ whole genome shotgun (WGS) entry which is preliminary data.</text>
</comment>
<keyword evidence="5 9" id="KW-0472">Membrane</keyword>
<evidence type="ECO:0000256" key="5">
    <source>
        <dbReference type="ARBA" id="ARBA00023136"/>
    </source>
</evidence>
<dbReference type="Proteomes" id="UP000070107">
    <property type="component" value="Unassembled WGS sequence"/>
</dbReference>
<name>A0A135HYY6_9HYPH</name>
<keyword evidence="6" id="KW-0143">Chaperone</keyword>
<proteinExistence type="inferred from homology"/>
<dbReference type="EMBL" id="LNTU01000001">
    <property type="protein sequence ID" value="KXF78430.1"/>
    <property type="molecule type" value="Genomic_DNA"/>
</dbReference>
<dbReference type="STRING" id="1494590.ATN84_01115"/>
<keyword evidence="4 9" id="KW-1133">Transmembrane helix</keyword>
<evidence type="ECO:0000259" key="10">
    <source>
        <dbReference type="Pfam" id="PF09976"/>
    </source>
</evidence>
<dbReference type="InterPro" id="IPR026039">
    <property type="entry name" value="YfgM"/>
</dbReference>
<dbReference type="SUPFAM" id="SSF48452">
    <property type="entry name" value="TPR-like"/>
    <property type="match status" value="1"/>
</dbReference>
<keyword evidence="2" id="KW-1003">Cell membrane</keyword>
<evidence type="ECO:0000313" key="12">
    <source>
        <dbReference type="Proteomes" id="UP000070107"/>
    </source>
</evidence>
<comment type="subcellular location">
    <subcellularLocation>
        <location evidence="1">Cell membrane</location>
        <topology evidence="1">Single-pass type II membrane protein</topology>
    </subcellularLocation>
</comment>
<dbReference type="InterPro" id="IPR011990">
    <property type="entry name" value="TPR-like_helical_dom_sf"/>
</dbReference>
<dbReference type="GO" id="GO:0044877">
    <property type="term" value="F:protein-containing complex binding"/>
    <property type="evidence" value="ECO:0007669"/>
    <property type="project" value="InterPro"/>
</dbReference>
<dbReference type="RefSeq" id="WP_068879699.1">
    <property type="nucleotide sequence ID" value="NZ_LNTU01000001.1"/>
</dbReference>
<evidence type="ECO:0000256" key="9">
    <source>
        <dbReference type="SAM" id="Phobius"/>
    </source>
</evidence>
<dbReference type="Pfam" id="PF09976">
    <property type="entry name" value="TPR_21"/>
    <property type="match status" value="1"/>
</dbReference>
<feature type="transmembrane region" description="Helical" evidence="9">
    <location>
        <begin position="26"/>
        <end position="50"/>
    </location>
</feature>
<feature type="domain" description="Ancillary SecYEG translocon subunit/Cell division coordinator CpoB TPR" evidence="10">
    <location>
        <begin position="20"/>
        <end position="197"/>
    </location>
</feature>
<dbReference type="GO" id="GO:0005886">
    <property type="term" value="C:plasma membrane"/>
    <property type="evidence" value="ECO:0007669"/>
    <property type="project" value="UniProtKB-SubCell"/>
</dbReference>
<dbReference type="PANTHER" id="PTHR38035:SF1">
    <property type="entry name" value="ANCILLARY SECYEG TRANSLOCON SUBUNIT"/>
    <property type="match status" value="1"/>
</dbReference>
<evidence type="ECO:0000256" key="6">
    <source>
        <dbReference type="ARBA" id="ARBA00023186"/>
    </source>
</evidence>
<evidence type="ECO:0000256" key="7">
    <source>
        <dbReference type="ARBA" id="ARBA00024197"/>
    </source>
</evidence>
<keyword evidence="3 9" id="KW-0812">Transmembrane</keyword>
<dbReference type="InterPro" id="IPR018704">
    <property type="entry name" value="SecYEG/CpoB_TPR"/>
</dbReference>
<evidence type="ECO:0000256" key="2">
    <source>
        <dbReference type="ARBA" id="ARBA00022475"/>
    </source>
</evidence>
<gene>
    <name evidence="11" type="ORF">ATN84_01115</name>
</gene>